<dbReference type="GO" id="GO:0005634">
    <property type="term" value="C:nucleus"/>
    <property type="evidence" value="ECO:0007669"/>
    <property type="project" value="UniProtKB-SubCell"/>
</dbReference>
<evidence type="ECO:0000256" key="6">
    <source>
        <dbReference type="ARBA" id="ARBA00022842"/>
    </source>
</evidence>
<dbReference type="HAMAP" id="MF_03148">
    <property type="entry name" value="HAM1_NTPase"/>
    <property type="match status" value="1"/>
</dbReference>
<dbReference type="PANTHER" id="PTHR11067:SF9">
    <property type="entry name" value="INOSINE TRIPHOSPHATE PYROPHOSPHATASE"/>
    <property type="match status" value="1"/>
</dbReference>
<comment type="cofactor">
    <cofactor evidence="8">
        <name>Mg(2+)</name>
        <dbReference type="ChEBI" id="CHEBI:18420"/>
    </cofactor>
    <cofactor evidence="8">
        <name>Mn(2+)</name>
        <dbReference type="ChEBI" id="CHEBI:29035"/>
    </cofactor>
    <text evidence="8">Binds 1 divalent metal cation per subunit; can use either Mg(2+) or Mn(2+).</text>
</comment>
<evidence type="ECO:0000313" key="9">
    <source>
        <dbReference type="EMBL" id="KAI6781258.1"/>
    </source>
</evidence>
<evidence type="ECO:0000256" key="3">
    <source>
        <dbReference type="ARBA" id="ARBA00022723"/>
    </source>
</evidence>
<comment type="caution">
    <text evidence="8">Lacks conserved residue(s) required for the propagation of feature annotation.</text>
</comment>
<keyword evidence="4 8" id="KW-0547">Nucleotide-binding</keyword>
<dbReference type="GeneID" id="75830521"/>
<dbReference type="OrthoDB" id="6288734at2759"/>
<evidence type="ECO:0000313" key="10">
    <source>
        <dbReference type="Proteomes" id="UP001055219"/>
    </source>
</evidence>
<protein>
    <recommendedName>
        <fullName evidence="8">Inosine triphosphate pyrophosphatase</fullName>
        <shortName evidence="8">ITPase</shortName>
        <shortName evidence="8">Inosine triphosphatase</shortName>
        <ecNumber evidence="8">3.6.1.66</ecNumber>
    </recommendedName>
    <alternativeName>
        <fullName evidence="8">Non-canonical purine NTP pyrophosphatase</fullName>
    </alternativeName>
    <alternativeName>
        <fullName evidence="8">Non-standard purine NTP pyrophosphatase</fullName>
    </alternativeName>
    <alternativeName>
        <fullName evidence="8">Nucleoside-triphosphate diphosphatase</fullName>
    </alternativeName>
    <alternativeName>
        <fullName evidence="8">Nucleoside-triphosphate pyrophosphatase</fullName>
        <shortName evidence="8">NTPase</shortName>
    </alternativeName>
    <alternativeName>
        <fullName evidence="8">XTP/dITP diphosphatase</fullName>
    </alternativeName>
</protein>
<evidence type="ECO:0000256" key="5">
    <source>
        <dbReference type="ARBA" id="ARBA00022801"/>
    </source>
</evidence>
<keyword evidence="6 8" id="KW-0460">Magnesium</keyword>
<comment type="catalytic activity">
    <reaction evidence="8">
        <text>XTP + H2O = XMP + diphosphate + H(+)</text>
        <dbReference type="Rhea" id="RHEA:28610"/>
        <dbReference type="ChEBI" id="CHEBI:15377"/>
        <dbReference type="ChEBI" id="CHEBI:15378"/>
        <dbReference type="ChEBI" id="CHEBI:33019"/>
        <dbReference type="ChEBI" id="CHEBI:57464"/>
        <dbReference type="ChEBI" id="CHEBI:61314"/>
        <dbReference type="EC" id="3.6.1.66"/>
    </reaction>
</comment>
<dbReference type="GO" id="GO:0009204">
    <property type="term" value="P:deoxyribonucleoside triphosphate catabolic process"/>
    <property type="evidence" value="ECO:0007669"/>
    <property type="project" value="UniProtKB-UniRule"/>
</dbReference>
<evidence type="ECO:0000256" key="4">
    <source>
        <dbReference type="ARBA" id="ARBA00022741"/>
    </source>
</evidence>
<dbReference type="PANTHER" id="PTHR11067">
    <property type="entry name" value="INOSINE TRIPHOSPHATE PYROPHOSPHATASE/HAM1 PROTEIN"/>
    <property type="match status" value="1"/>
</dbReference>
<feature type="binding site" evidence="8">
    <location>
        <begin position="9"/>
        <end position="14"/>
    </location>
    <ligand>
        <name>ITP</name>
        <dbReference type="ChEBI" id="CHEBI:61402"/>
    </ligand>
</feature>
<evidence type="ECO:0000256" key="2">
    <source>
        <dbReference type="ARBA" id="ARBA00022490"/>
    </source>
</evidence>
<reference evidence="9" key="1">
    <citation type="journal article" date="2021" name="J Fungi (Basel)">
        <title>Genomic and Metabolomic Analyses of the Marine Fungus Emericellopsis cladophorae: Insights into Saltwater Adaptability Mechanisms and Its Biosynthetic Potential.</title>
        <authorList>
            <person name="Goncalves M.F.M."/>
            <person name="Hilario S."/>
            <person name="Van de Peer Y."/>
            <person name="Esteves A.C."/>
            <person name="Alves A."/>
        </authorList>
    </citation>
    <scope>NUCLEOTIDE SEQUENCE</scope>
    <source>
        <strain evidence="9">MUM 19.33</strain>
    </source>
</reference>
<reference evidence="9" key="2">
    <citation type="submission" date="2022-07" db="EMBL/GenBank/DDBJ databases">
        <authorList>
            <person name="Goncalves M.F.M."/>
            <person name="Hilario S."/>
            <person name="Van De Peer Y."/>
            <person name="Esteves A.C."/>
            <person name="Alves A."/>
        </authorList>
    </citation>
    <scope>NUCLEOTIDE SEQUENCE</scope>
    <source>
        <strain evidence="9">MUM 19.33</strain>
    </source>
</reference>
<evidence type="ECO:0000256" key="7">
    <source>
        <dbReference type="ARBA" id="ARBA00023080"/>
    </source>
</evidence>
<dbReference type="Pfam" id="PF01725">
    <property type="entry name" value="Ham1p_like"/>
    <property type="match status" value="2"/>
</dbReference>
<keyword evidence="8" id="KW-0539">Nucleus</keyword>
<dbReference type="SUPFAM" id="SSF52972">
    <property type="entry name" value="ITPase-like"/>
    <property type="match status" value="1"/>
</dbReference>
<comment type="subunit">
    <text evidence="8">Homodimer.</text>
</comment>
<keyword evidence="3 8" id="KW-0479">Metal-binding</keyword>
<feature type="binding site" evidence="8">
    <location>
        <position position="50"/>
    </location>
    <ligand>
        <name>ITP</name>
        <dbReference type="ChEBI" id="CHEBI:61402"/>
    </ligand>
</feature>
<evidence type="ECO:0000256" key="8">
    <source>
        <dbReference type="HAMAP-Rule" id="MF_03148"/>
    </source>
</evidence>
<dbReference type="Proteomes" id="UP001055219">
    <property type="component" value="Unassembled WGS sequence"/>
</dbReference>
<proteinExistence type="inferred from homology"/>
<keyword evidence="5 8" id="KW-0378">Hydrolase</keyword>
<dbReference type="Gene3D" id="3.90.950.10">
    <property type="match status" value="2"/>
</dbReference>
<comment type="subcellular location">
    <subcellularLocation>
        <location evidence="8">Cytoplasm</location>
    </subcellularLocation>
    <subcellularLocation>
        <location evidence="8">Nucleus</location>
    </subcellularLocation>
</comment>
<comment type="function">
    <text evidence="8">Pyrophosphatase that hydrolyzes non-canonical purine nucleotides such as inosine triphosphate (ITP), deoxyinosine triphosphate (dITP) or xanthosine 5'-triphosphate (XTP) to their respective monophosphate derivatives. The enzyme does not distinguish between the deoxy- and ribose forms. Probably excludes non-canonical purines from RNA and DNA precursor pools, thus preventing their incorporation into RNA and DNA and avoiding chromosomal lesions.</text>
</comment>
<dbReference type="RefSeq" id="XP_051362114.1">
    <property type="nucleotide sequence ID" value="XM_051506547.1"/>
</dbReference>
<dbReference type="InterPro" id="IPR027502">
    <property type="entry name" value="ITPase"/>
</dbReference>
<feature type="binding site" evidence="8">
    <location>
        <position position="66"/>
    </location>
    <ligand>
        <name>Mg(2+)</name>
        <dbReference type="ChEBI" id="CHEBI:18420"/>
    </ligand>
</feature>
<keyword evidence="10" id="KW-1185">Reference proteome</keyword>
<comment type="caution">
    <text evidence="9">The sequence shown here is derived from an EMBL/GenBank/DDBJ whole genome shotgun (WGS) entry which is preliminary data.</text>
</comment>
<dbReference type="GO" id="GO:0009117">
    <property type="term" value="P:nucleotide metabolic process"/>
    <property type="evidence" value="ECO:0007669"/>
    <property type="project" value="UniProtKB-KW"/>
</dbReference>
<sequence length="162" mass="17923">MPSHLNFITGNANKLREVKFVLDPAGIEVRSQSIDIEEVQGTIEEVTKSKCKKAAETVNGPVLVEDTALCYKALGDLPGPYIKWFMAAVGHDGLNNLLAAYEDKSAEAVCTFGYCEGWDAVFEYNGKTFAEMEKAEKSAISHRGIALKKLQEWFNEENTTLN</sequence>
<dbReference type="GO" id="GO:0036220">
    <property type="term" value="F:ITP diphosphatase activity"/>
    <property type="evidence" value="ECO:0007669"/>
    <property type="project" value="UniProtKB-UniRule"/>
</dbReference>
<keyword evidence="7 8" id="KW-0546">Nucleotide metabolism</keyword>
<accession>A0A9P9Y0D4</accession>
<dbReference type="EC" id="3.6.1.66" evidence="8"/>
<dbReference type="GO" id="GO:0005737">
    <property type="term" value="C:cytoplasm"/>
    <property type="evidence" value="ECO:0007669"/>
    <property type="project" value="UniProtKB-SubCell"/>
</dbReference>
<dbReference type="InterPro" id="IPR029001">
    <property type="entry name" value="ITPase-like_fam"/>
</dbReference>
<comment type="similarity">
    <text evidence="1 8">Belongs to the HAM1 NTPase family.</text>
</comment>
<dbReference type="GO" id="GO:0036222">
    <property type="term" value="F:XTP diphosphatase activity"/>
    <property type="evidence" value="ECO:0007669"/>
    <property type="project" value="UniProtKB-UniRule"/>
</dbReference>
<dbReference type="GO" id="GO:0035870">
    <property type="term" value="F:dITP diphosphatase activity"/>
    <property type="evidence" value="ECO:0007669"/>
    <property type="project" value="UniProtKB-UniRule"/>
</dbReference>
<dbReference type="CDD" id="cd00515">
    <property type="entry name" value="HAM1"/>
    <property type="match status" value="1"/>
</dbReference>
<feature type="binding site" evidence="8">
    <location>
        <begin position="66"/>
        <end position="67"/>
    </location>
    <ligand>
        <name>ITP</name>
        <dbReference type="ChEBI" id="CHEBI:61402"/>
    </ligand>
</feature>
<dbReference type="InterPro" id="IPR002637">
    <property type="entry name" value="RdgB/HAM1"/>
</dbReference>
<dbReference type="AlphaFoldDB" id="A0A9P9Y0D4"/>
<comment type="catalytic activity">
    <reaction evidence="8">
        <text>dITP + H2O = dIMP + diphosphate + H(+)</text>
        <dbReference type="Rhea" id="RHEA:28342"/>
        <dbReference type="ChEBI" id="CHEBI:15377"/>
        <dbReference type="ChEBI" id="CHEBI:15378"/>
        <dbReference type="ChEBI" id="CHEBI:33019"/>
        <dbReference type="ChEBI" id="CHEBI:61194"/>
        <dbReference type="ChEBI" id="CHEBI:61382"/>
        <dbReference type="EC" id="3.6.1.66"/>
    </reaction>
</comment>
<evidence type="ECO:0000256" key="1">
    <source>
        <dbReference type="ARBA" id="ARBA00008023"/>
    </source>
</evidence>
<gene>
    <name evidence="9" type="ORF">J7T54_004031</name>
</gene>
<name>A0A9P9Y0D4_9HYPO</name>
<dbReference type="EMBL" id="JAGIXG020000023">
    <property type="protein sequence ID" value="KAI6781258.1"/>
    <property type="molecule type" value="Genomic_DNA"/>
</dbReference>
<keyword evidence="2 8" id="KW-0963">Cytoplasm</keyword>
<feature type="binding site" evidence="8">
    <location>
        <position position="38"/>
    </location>
    <ligand>
        <name>Mg(2+)</name>
        <dbReference type="ChEBI" id="CHEBI:18420"/>
    </ligand>
</feature>
<dbReference type="GO" id="GO:0000166">
    <property type="term" value="F:nucleotide binding"/>
    <property type="evidence" value="ECO:0007669"/>
    <property type="project" value="UniProtKB-KW"/>
</dbReference>
<comment type="catalytic activity">
    <reaction evidence="8">
        <text>ITP + H2O = IMP + diphosphate + H(+)</text>
        <dbReference type="Rhea" id="RHEA:29399"/>
        <dbReference type="ChEBI" id="CHEBI:15377"/>
        <dbReference type="ChEBI" id="CHEBI:15378"/>
        <dbReference type="ChEBI" id="CHEBI:33019"/>
        <dbReference type="ChEBI" id="CHEBI:58053"/>
        <dbReference type="ChEBI" id="CHEBI:61402"/>
        <dbReference type="EC" id="3.6.1.66"/>
    </reaction>
</comment>
<keyword evidence="8" id="KW-0464">Manganese</keyword>
<organism evidence="9 10">
    <name type="scientific">Emericellopsis cladophorae</name>
    <dbReference type="NCBI Taxonomy" id="2686198"/>
    <lineage>
        <taxon>Eukaryota</taxon>
        <taxon>Fungi</taxon>
        <taxon>Dikarya</taxon>
        <taxon>Ascomycota</taxon>
        <taxon>Pezizomycotina</taxon>
        <taxon>Sordariomycetes</taxon>
        <taxon>Hypocreomycetidae</taxon>
        <taxon>Hypocreales</taxon>
        <taxon>Bionectriaceae</taxon>
        <taxon>Emericellopsis</taxon>
    </lineage>
</organism>
<feature type="binding site" evidence="8">
    <location>
        <begin position="142"/>
        <end position="143"/>
    </location>
    <ligand>
        <name>ITP</name>
        <dbReference type="ChEBI" id="CHEBI:61402"/>
    </ligand>
</feature>
<dbReference type="GO" id="GO:0046872">
    <property type="term" value="F:metal ion binding"/>
    <property type="evidence" value="ECO:0007669"/>
    <property type="project" value="UniProtKB-KW"/>
</dbReference>
<feature type="binding site" evidence="8">
    <location>
        <position position="137"/>
    </location>
    <ligand>
        <name>ITP</name>
        <dbReference type="ChEBI" id="CHEBI:61402"/>
    </ligand>
</feature>